<organism evidence="2 3">
    <name type="scientific">Opisthorchis viverrini</name>
    <name type="common">Southeast Asian liver fluke</name>
    <dbReference type="NCBI Taxonomy" id="6198"/>
    <lineage>
        <taxon>Eukaryota</taxon>
        <taxon>Metazoa</taxon>
        <taxon>Spiralia</taxon>
        <taxon>Lophotrochozoa</taxon>
        <taxon>Platyhelminthes</taxon>
        <taxon>Trematoda</taxon>
        <taxon>Digenea</taxon>
        <taxon>Opisthorchiida</taxon>
        <taxon>Opisthorchiata</taxon>
        <taxon>Opisthorchiidae</taxon>
        <taxon>Opisthorchis</taxon>
    </lineage>
</organism>
<accession>A0A074Z0V2</accession>
<dbReference type="RefSeq" id="XP_009177154.1">
    <property type="nucleotide sequence ID" value="XM_009178890.1"/>
</dbReference>
<dbReference type="Proteomes" id="UP000054324">
    <property type="component" value="Unassembled WGS sequence"/>
</dbReference>
<evidence type="ECO:0000313" key="2">
    <source>
        <dbReference type="EMBL" id="KER19097.1"/>
    </source>
</evidence>
<keyword evidence="3" id="KW-1185">Reference proteome</keyword>
<dbReference type="AlphaFoldDB" id="A0A074Z0V2"/>
<dbReference type="CTD" id="20326176"/>
<gene>
    <name evidence="2" type="ORF">T265_12008</name>
</gene>
<evidence type="ECO:0000256" key="1">
    <source>
        <dbReference type="SAM" id="MobiDB-lite"/>
    </source>
</evidence>
<name>A0A074Z0V2_OPIVI</name>
<evidence type="ECO:0000313" key="3">
    <source>
        <dbReference type="Proteomes" id="UP000054324"/>
    </source>
</evidence>
<dbReference type="KEGG" id="ovi:T265_12008"/>
<sequence length="161" mass="18426">MKLNCEVIRTYDEFKKAREHEKKFKYTSDMDTSDVTIQMGRNHPRRKNTREQSSPSPSVHHRKNQGDTPCLVPLNSRARTPASRTCPVYIQPARIYDAADCAPSAAVRFEHRSGDPYVVLSPPSAPFFQTPGIAALLQQNEQLHRKMDAMADDLRYLKIRI</sequence>
<feature type="region of interest" description="Disordered" evidence="1">
    <location>
        <begin position="29"/>
        <end position="76"/>
    </location>
</feature>
<reference evidence="2 3" key="1">
    <citation type="submission" date="2013-11" db="EMBL/GenBank/DDBJ databases">
        <title>Opisthorchis viverrini - life in the bile duct.</title>
        <authorList>
            <person name="Young N.D."/>
            <person name="Nagarajan N."/>
            <person name="Lin S.J."/>
            <person name="Korhonen P.K."/>
            <person name="Jex A.R."/>
            <person name="Hall R.S."/>
            <person name="Safavi-Hemami H."/>
            <person name="Kaewkong W."/>
            <person name="Bertrand D."/>
            <person name="Gao S."/>
            <person name="Seet Q."/>
            <person name="Wongkham S."/>
            <person name="Teh B.T."/>
            <person name="Wongkham C."/>
            <person name="Intapan P.M."/>
            <person name="Maleewong W."/>
            <person name="Yang X."/>
            <person name="Hu M."/>
            <person name="Wang Z."/>
            <person name="Hofmann A."/>
            <person name="Sternberg P.W."/>
            <person name="Tan P."/>
            <person name="Wang J."/>
            <person name="Gasser R.B."/>
        </authorList>
    </citation>
    <scope>NUCLEOTIDE SEQUENCE [LARGE SCALE GENOMIC DNA]</scope>
</reference>
<protein>
    <submittedName>
        <fullName evidence="2">Uncharacterized protein</fullName>
    </submittedName>
</protein>
<dbReference type="GeneID" id="20326176"/>
<dbReference type="EMBL" id="KL597335">
    <property type="protein sequence ID" value="KER19097.1"/>
    <property type="molecule type" value="Genomic_DNA"/>
</dbReference>
<proteinExistence type="predicted"/>